<dbReference type="RefSeq" id="WP_015531793.1">
    <property type="nucleotide sequence ID" value="NZ_CACRTB010000007.1"/>
</dbReference>
<evidence type="ECO:0000313" key="2">
    <source>
        <dbReference type="EMBL" id="KAA5494869.1"/>
    </source>
</evidence>
<proteinExistence type="predicted"/>
<dbReference type="AlphaFoldDB" id="A0A174PRN1"/>
<name>A0A174PRN1_9BACE</name>
<evidence type="ECO:0000313" key="1">
    <source>
        <dbReference type="EMBL" id="CUP61797.1"/>
    </source>
</evidence>
<organism evidence="1 3">
    <name type="scientific">Bacteroides caccae</name>
    <dbReference type="NCBI Taxonomy" id="47678"/>
    <lineage>
        <taxon>Bacteria</taxon>
        <taxon>Pseudomonadati</taxon>
        <taxon>Bacteroidota</taxon>
        <taxon>Bacteroidia</taxon>
        <taxon>Bacteroidales</taxon>
        <taxon>Bacteroidaceae</taxon>
        <taxon>Bacteroides</taxon>
    </lineage>
</organism>
<protein>
    <submittedName>
        <fullName evidence="1">Uncharacterized protein</fullName>
    </submittedName>
</protein>
<dbReference type="STRING" id="47678.ERS852494_02653"/>
<evidence type="ECO:0000313" key="3">
    <source>
        <dbReference type="Proteomes" id="UP000095657"/>
    </source>
</evidence>
<accession>A0A174PRN1</accession>
<dbReference type="EMBL" id="CZAI01000006">
    <property type="protein sequence ID" value="CUP61797.1"/>
    <property type="molecule type" value="Genomic_DNA"/>
</dbReference>
<evidence type="ECO:0000313" key="4">
    <source>
        <dbReference type="Proteomes" id="UP000368418"/>
    </source>
</evidence>
<dbReference type="Proteomes" id="UP000368418">
    <property type="component" value="Unassembled WGS sequence"/>
</dbReference>
<gene>
    <name evidence="1" type="ORF">ERS852494_02653</name>
    <name evidence="2" type="ORF">F2Y31_20185</name>
</gene>
<sequence>MGEVKQYECPKCGYTTPVLHFGCGFRDYYEVYICKACQTIQSSLVATEDCMSEFDEESELDNVNLVTVYGEDYNNKELVEYSKREKAKKCNHYSSQVISEIPYQIEIDFQNLTDIDKRLPHMKYYLTFKDIVKMVRKGKKRIIHCNDCHYDVKYNSFMDDFNIKCIHCGNNQLEVWDEKHCPKCGEEMVWGGDWGRNFLIAEWD</sequence>
<reference evidence="2 4" key="2">
    <citation type="journal article" date="2019" name="Nat. Med.">
        <title>A library of human gut bacterial isolates paired with longitudinal multiomics data enables mechanistic microbiome research.</title>
        <authorList>
            <person name="Poyet M."/>
            <person name="Groussin M."/>
            <person name="Gibbons S.M."/>
            <person name="Avila-Pacheco J."/>
            <person name="Jiang X."/>
            <person name="Kearney S.M."/>
            <person name="Perrotta A.R."/>
            <person name="Berdy B."/>
            <person name="Zhao S."/>
            <person name="Lieberman T.D."/>
            <person name="Swanson P.K."/>
            <person name="Smith M."/>
            <person name="Roesemann S."/>
            <person name="Alexander J.E."/>
            <person name="Rich S.A."/>
            <person name="Livny J."/>
            <person name="Vlamakis H."/>
            <person name="Clish C."/>
            <person name="Bullock K."/>
            <person name="Deik A."/>
            <person name="Scott J."/>
            <person name="Pierce K.A."/>
            <person name="Xavier R.J."/>
            <person name="Alm E.J."/>
        </authorList>
    </citation>
    <scope>NUCLEOTIDE SEQUENCE [LARGE SCALE GENOMIC DNA]</scope>
    <source>
        <strain evidence="2 4">BIOML-A19</strain>
    </source>
</reference>
<dbReference type="EMBL" id="VVYD01000027">
    <property type="protein sequence ID" value="KAA5494869.1"/>
    <property type="molecule type" value="Genomic_DNA"/>
</dbReference>
<reference evidence="1 3" key="1">
    <citation type="submission" date="2015-09" db="EMBL/GenBank/DDBJ databases">
        <authorList>
            <consortium name="Pathogen Informatics"/>
        </authorList>
    </citation>
    <scope>NUCLEOTIDE SEQUENCE [LARGE SCALE GENOMIC DNA]</scope>
    <source>
        <strain evidence="1 3">2789STDY5834880</strain>
    </source>
</reference>
<dbReference type="Proteomes" id="UP000095657">
    <property type="component" value="Unassembled WGS sequence"/>
</dbReference>